<dbReference type="PROSITE" id="PS01060">
    <property type="entry name" value="FLIP_1"/>
    <property type="match status" value="1"/>
</dbReference>
<feature type="chain" id="PRO_5004082756" description="Flagellar biosynthetic protein FliP" evidence="14">
    <location>
        <begin position="19"/>
        <end position="244"/>
    </location>
</feature>
<evidence type="ECO:0000256" key="3">
    <source>
        <dbReference type="ARBA" id="ARBA00021714"/>
    </source>
</evidence>
<comment type="caution">
    <text evidence="15">The sequence shown here is derived from an EMBL/GenBank/DDBJ whole genome shotgun (WGS) entry which is preliminary data.</text>
</comment>
<dbReference type="GO" id="GO:0009306">
    <property type="term" value="P:protein secretion"/>
    <property type="evidence" value="ECO:0007669"/>
    <property type="project" value="UniProtKB-UniRule"/>
</dbReference>
<keyword evidence="16" id="KW-1185">Reference proteome</keyword>
<dbReference type="InterPro" id="IPR005838">
    <property type="entry name" value="T3SS_IM_P"/>
</dbReference>
<dbReference type="GO" id="GO:0009425">
    <property type="term" value="C:bacterial-type flagellum basal body"/>
    <property type="evidence" value="ECO:0007669"/>
    <property type="project" value="UniProtKB-SubCell"/>
</dbReference>
<keyword evidence="6 13" id="KW-0812">Transmembrane</keyword>
<evidence type="ECO:0000256" key="12">
    <source>
        <dbReference type="ARBA" id="ARBA00023225"/>
    </source>
</evidence>
<evidence type="ECO:0000256" key="7">
    <source>
        <dbReference type="ARBA" id="ARBA00022795"/>
    </source>
</evidence>
<evidence type="ECO:0000256" key="8">
    <source>
        <dbReference type="ARBA" id="ARBA00022927"/>
    </source>
</evidence>
<keyword evidence="10 13" id="KW-0472">Membrane</keyword>
<protein>
    <recommendedName>
        <fullName evidence="3 13">Flagellar biosynthetic protein FliP</fullName>
    </recommendedName>
</protein>
<keyword evidence="15" id="KW-0969">Cilium</keyword>
<dbReference type="NCBIfam" id="NF009438">
    <property type="entry name" value="PRK12797.1"/>
    <property type="match status" value="1"/>
</dbReference>
<comment type="subcellular location">
    <subcellularLocation>
        <location evidence="13">Cell membrane</location>
        <topology evidence="13">Multi-pass membrane protein</topology>
    </subcellularLocation>
    <subcellularLocation>
        <location evidence="13">Bacterial flagellum basal body</location>
    </subcellularLocation>
</comment>
<dbReference type="PANTHER" id="PTHR30587">
    <property type="entry name" value="FLAGELLAR BIOSYNTHETIC PROTEIN FLIP"/>
    <property type="match status" value="1"/>
</dbReference>
<keyword evidence="7 13" id="KW-1005">Bacterial flagellum biogenesis</keyword>
<dbReference type="Proteomes" id="UP000012019">
    <property type="component" value="Unassembled WGS sequence"/>
</dbReference>
<evidence type="ECO:0000256" key="11">
    <source>
        <dbReference type="ARBA" id="ARBA00023143"/>
    </source>
</evidence>
<evidence type="ECO:0000256" key="1">
    <source>
        <dbReference type="ARBA" id="ARBA00003663"/>
    </source>
</evidence>
<dbReference type="InterPro" id="IPR005837">
    <property type="entry name" value="FliP"/>
</dbReference>
<keyword evidence="15" id="KW-0282">Flagellum</keyword>
<evidence type="ECO:0000256" key="14">
    <source>
        <dbReference type="SAM" id="SignalP"/>
    </source>
</evidence>
<dbReference type="Pfam" id="PF00813">
    <property type="entry name" value="FliP"/>
    <property type="match status" value="1"/>
</dbReference>
<dbReference type="OrthoDB" id="9805111at2"/>
<evidence type="ECO:0000256" key="9">
    <source>
        <dbReference type="ARBA" id="ARBA00022989"/>
    </source>
</evidence>
<dbReference type="STRING" id="1286106.MPL1_12763"/>
<dbReference type="PRINTS" id="PR00951">
    <property type="entry name" value="FLGBIOSNFLIP"/>
</dbReference>
<keyword evidence="11" id="KW-0975">Bacterial flagellum</keyword>
<keyword evidence="14" id="KW-0732">Signal</keyword>
<evidence type="ECO:0000256" key="10">
    <source>
        <dbReference type="ARBA" id="ARBA00023136"/>
    </source>
</evidence>
<accession>M7NXG0</accession>
<evidence type="ECO:0000256" key="5">
    <source>
        <dbReference type="ARBA" id="ARBA00022475"/>
    </source>
</evidence>
<keyword evidence="4 13" id="KW-0813">Transport</keyword>
<comment type="similarity">
    <text evidence="2 13">Belongs to the FliP/MopC/SpaP family.</text>
</comment>
<feature type="transmembrane region" description="Helical" evidence="13">
    <location>
        <begin position="42"/>
        <end position="73"/>
    </location>
</feature>
<keyword evidence="12 13" id="KW-1006">Bacterial flagellum protein export</keyword>
<evidence type="ECO:0000313" key="15">
    <source>
        <dbReference type="EMBL" id="EMR11967.1"/>
    </source>
</evidence>
<feature type="transmembrane region" description="Helical" evidence="13">
    <location>
        <begin position="85"/>
        <end position="108"/>
    </location>
</feature>
<evidence type="ECO:0000256" key="4">
    <source>
        <dbReference type="ARBA" id="ARBA00022448"/>
    </source>
</evidence>
<dbReference type="PRINTS" id="PR01302">
    <property type="entry name" value="TYPE3IMPPROT"/>
</dbReference>
<comment type="function">
    <text evidence="1 13">Plays a role in the flagellum-specific transport system.</text>
</comment>
<sequence>MIRLMLLLPLLLPVPAMAETGIPALTITTGEDGQQSYSLTLQILALMTVLTLLPAALMMMTSFTRIIIVLAILRQAMGVQSTPSNQILIGLALFLTIFIMHPVFSAAYDNGVRPYLDGEVSATQAVEQVSEPFRDFMLAQTRESDLALFAEIGGYEDLQSADDVPFSLLLPAFVTSELKTAFQIGFLIFIPFLIIDLVVASVLMAMGMMMLSPMLISLPFKLMLFVLIDGWALLMGTLASSFYI</sequence>
<keyword evidence="15" id="KW-0966">Cell projection</keyword>
<evidence type="ECO:0000256" key="6">
    <source>
        <dbReference type="ARBA" id="ARBA00022692"/>
    </source>
</evidence>
<dbReference type="GO" id="GO:0005886">
    <property type="term" value="C:plasma membrane"/>
    <property type="evidence" value="ECO:0007669"/>
    <property type="project" value="UniProtKB-SubCell"/>
</dbReference>
<name>M7NXG0_9GAMM</name>
<dbReference type="AlphaFoldDB" id="M7NXG0"/>
<dbReference type="RefSeq" id="WP_009727493.1">
    <property type="nucleotide sequence ID" value="NZ_APHR01000079.1"/>
</dbReference>
<dbReference type="PROSITE" id="PS01061">
    <property type="entry name" value="FLIP_2"/>
    <property type="match status" value="1"/>
</dbReference>
<feature type="signal peptide" evidence="14">
    <location>
        <begin position="1"/>
        <end position="18"/>
    </location>
</feature>
<keyword evidence="9 13" id="KW-1133">Transmembrane helix</keyword>
<feature type="transmembrane region" description="Helical" evidence="13">
    <location>
        <begin position="222"/>
        <end position="243"/>
    </location>
</feature>
<organism evidence="15 16">
    <name type="scientific">Methylophaga lonarensis MPL</name>
    <dbReference type="NCBI Taxonomy" id="1286106"/>
    <lineage>
        <taxon>Bacteria</taxon>
        <taxon>Pseudomonadati</taxon>
        <taxon>Pseudomonadota</taxon>
        <taxon>Gammaproteobacteria</taxon>
        <taxon>Thiotrichales</taxon>
        <taxon>Piscirickettsiaceae</taxon>
        <taxon>Methylophaga</taxon>
    </lineage>
</organism>
<dbReference type="GO" id="GO:0044781">
    <property type="term" value="P:bacterial-type flagellum organization"/>
    <property type="evidence" value="ECO:0007669"/>
    <property type="project" value="UniProtKB-UniRule"/>
</dbReference>
<dbReference type="NCBIfam" id="TIGR01103">
    <property type="entry name" value="fliP"/>
    <property type="match status" value="1"/>
</dbReference>
<keyword evidence="8 13" id="KW-0653">Protein transport</keyword>
<dbReference type="PATRIC" id="fig|1286106.3.peg.2547"/>
<evidence type="ECO:0000256" key="13">
    <source>
        <dbReference type="RuleBase" id="RU362069"/>
    </source>
</evidence>
<feature type="transmembrane region" description="Helical" evidence="13">
    <location>
        <begin position="184"/>
        <end position="210"/>
    </location>
</feature>
<proteinExistence type="inferred from homology"/>
<gene>
    <name evidence="13 15" type="primary">fliP</name>
    <name evidence="15" type="ORF">MPL1_12763</name>
</gene>
<keyword evidence="5 13" id="KW-1003">Cell membrane</keyword>
<evidence type="ECO:0000313" key="16">
    <source>
        <dbReference type="Proteomes" id="UP000012019"/>
    </source>
</evidence>
<dbReference type="EMBL" id="APHR01000079">
    <property type="protein sequence ID" value="EMR11967.1"/>
    <property type="molecule type" value="Genomic_DNA"/>
</dbReference>
<evidence type="ECO:0000256" key="2">
    <source>
        <dbReference type="ARBA" id="ARBA00006257"/>
    </source>
</evidence>
<reference evidence="15 16" key="1">
    <citation type="journal article" date="2013" name="Genome Announc.">
        <title>Draft Genome Sequence of Methylophaga lonarensis MPLT, a Haloalkaliphilic (Non-Methane-Utilizing) Methylotroph.</title>
        <authorList>
            <person name="Shetty S.A."/>
            <person name="Marathe N.P."/>
            <person name="Munot H."/>
            <person name="Antony C.P."/>
            <person name="Dhotre D.P."/>
            <person name="Murrell J.C."/>
            <person name="Shouche Y.S."/>
        </authorList>
    </citation>
    <scope>NUCLEOTIDE SEQUENCE [LARGE SCALE GENOMIC DNA]</scope>
    <source>
        <strain evidence="15 16">MPL</strain>
    </source>
</reference>
<dbReference type="eggNOG" id="COG1338">
    <property type="taxonomic scope" value="Bacteria"/>
</dbReference>
<dbReference type="PANTHER" id="PTHR30587:SF0">
    <property type="entry name" value="FLAGELLAR BIOSYNTHETIC PROTEIN FLIP"/>
    <property type="match status" value="1"/>
</dbReference>